<accession>A0A7X9XB76</accession>
<gene>
    <name evidence="1" type="ORF">HHU12_20925</name>
</gene>
<name>A0A7X9XB76_9BACT</name>
<comment type="caution">
    <text evidence="1">The sequence shown here is derived from an EMBL/GenBank/DDBJ whole genome shotgun (WGS) entry which is preliminary data.</text>
</comment>
<dbReference type="EMBL" id="JABANE010000064">
    <property type="protein sequence ID" value="NME70452.1"/>
    <property type="molecule type" value="Genomic_DNA"/>
</dbReference>
<proteinExistence type="predicted"/>
<sequence>MKYIILLTSLFTFLGCNRKINNEDTVKSLIHSIDSLSAIPQHDKTWKLLVNRLYEKDSNNIYGIKRKINIEYNNGNDSLTIHLFRKLSDSIPKSSNYHLFYVLSLERMSLKDVAHKHYQYLLENISDSLNQKPFNKYELLTILYGKDSAMNEFNQLPISNSY</sequence>
<dbReference type="AlphaFoldDB" id="A0A7X9XB76"/>
<protein>
    <recommendedName>
        <fullName evidence="3">Lipoprotein</fullName>
    </recommendedName>
</protein>
<evidence type="ECO:0000313" key="1">
    <source>
        <dbReference type="EMBL" id="NME70452.1"/>
    </source>
</evidence>
<dbReference type="PROSITE" id="PS51257">
    <property type="entry name" value="PROKAR_LIPOPROTEIN"/>
    <property type="match status" value="1"/>
</dbReference>
<reference evidence="1 2" key="1">
    <citation type="submission" date="2020-04" db="EMBL/GenBank/DDBJ databases">
        <title>Flammeovirga sp. SR4, a novel species isolated from seawater.</title>
        <authorList>
            <person name="Wang X."/>
        </authorList>
    </citation>
    <scope>NUCLEOTIDE SEQUENCE [LARGE SCALE GENOMIC DNA]</scope>
    <source>
        <strain evidence="1 2">ATCC 23126</strain>
    </source>
</reference>
<dbReference type="Proteomes" id="UP000576082">
    <property type="component" value="Unassembled WGS sequence"/>
</dbReference>
<dbReference type="RefSeq" id="WP_169658690.1">
    <property type="nucleotide sequence ID" value="NZ_JABANE010000064.1"/>
</dbReference>
<evidence type="ECO:0008006" key="3">
    <source>
        <dbReference type="Google" id="ProtNLM"/>
    </source>
</evidence>
<evidence type="ECO:0000313" key="2">
    <source>
        <dbReference type="Proteomes" id="UP000576082"/>
    </source>
</evidence>
<keyword evidence="2" id="KW-1185">Reference proteome</keyword>
<organism evidence="1 2">
    <name type="scientific">Flammeovirga aprica JL-4</name>
    <dbReference type="NCBI Taxonomy" id="694437"/>
    <lineage>
        <taxon>Bacteria</taxon>
        <taxon>Pseudomonadati</taxon>
        <taxon>Bacteroidota</taxon>
        <taxon>Cytophagia</taxon>
        <taxon>Cytophagales</taxon>
        <taxon>Flammeovirgaceae</taxon>
        <taxon>Flammeovirga</taxon>
    </lineage>
</organism>